<feature type="domain" description="Gfo/Idh/MocA-like oxidoreductase N-terminal" evidence="1">
    <location>
        <begin position="5"/>
        <end position="118"/>
    </location>
</feature>
<protein>
    <submittedName>
        <fullName evidence="3">Gfo/Idh/MocA family oxidoreductase</fullName>
    </submittedName>
</protein>
<dbReference type="SUPFAM" id="SSF55347">
    <property type="entry name" value="Glyceraldehyde-3-phosphate dehydrogenase-like, C-terminal domain"/>
    <property type="match status" value="1"/>
</dbReference>
<sequence>MNNIIRFAIIGFGNIGRRHAEHILHNADTMLVAVCDTNVSVADRVPEGVPFYTSLDTMLQQGDIDVLCVCTPNYLHEQHTIAGLQAGLHTVVEKPMALSVAECDRMIAAAEEAGKTIFAVKQNRYNPPVQEVKKLMAESKLGKVYMMQVNCFWNRGDAYYSESDWRGKKQKDGGCLFTQFSHFVDILYYLNGSMQQSEGLIHNYAHQHNTEVEDAGSFVMRSANDAIVNFNFTTCAYQKNMEGSITIFAEKGTVKIGGQYLNTIEYQQLEGAALPEINISAKNNDYGLYQGSMSNHDKMIQNVVDVLNSGQPIMTTAEEGREVVRIIEQMYAGAANK</sequence>
<dbReference type="InterPro" id="IPR036291">
    <property type="entry name" value="NAD(P)-bd_dom_sf"/>
</dbReference>
<evidence type="ECO:0000313" key="4">
    <source>
        <dbReference type="Proteomes" id="UP000239872"/>
    </source>
</evidence>
<evidence type="ECO:0000313" key="3">
    <source>
        <dbReference type="EMBL" id="PQJ09929.1"/>
    </source>
</evidence>
<dbReference type="Proteomes" id="UP000239872">
    <property type="component" value="Unassembled WGS sequence"/>
</dbReference>
<dbReference type="OrthoDB" id="9815825at2"/>
<name>A0A2S7SSM9_9BACT</name>
<proteinExistence type="predicted"/>
<evidence type="ECO:0000259" key="2">
    <source>
        <dbReference type="Pfam" id="PF22725"/>
    </source>
</evidence>
<organism evidence="3 4">
    <name type="scientific">Flavipsychrobacter stenotrophus</name>
    <dbReference type="NCBI Taxonomy" id="2077091"/>
    <lineage>
        <taxon>Bacteria</taxon>
        <taxon>Pseudomonadati</taxon>
        <taxon>Bacteroidota</taxon>
        <taxon>Chitinophagia</taxon>
        <taxon>Chitinophagales</taxon>
        <taxon>Chitinophagaceae</taxon>
        <taxon>Flavipsychrobacter</taxon>
    </lineage>
</organism>
<dbReference type="SUPFAM" id="SSF51735">
    <property type="entry name" value="NAD(P)-binding Rossmann-fold domains"/>
    <property type="match status" value="1"/>
</dbReference>
<keyword evidence="4" id="KW-1185">Reference proteome</keyword>
<dbReference type="RefSeq" id="WP_105039938.1">
    <property type="nucleotide sequence ID" value="NZ_PPSL01000004.1"/>
</dbReference>
<dbReference type="GO" id="GO:0000166">
    <property type="term" value="F:nucleotide binding"/>
    <property type="evidence" value="ECO:0007669"/>
    <property type="project" value="InterPro"/>
</dbReference>
<dbReference type="InterPro" id="IPR052515">
    <property type="entry name" value="Gfo/Idh/MocA_Oxidoreductase"/>
</dbReference>
<dbReference type="AlphaFoldDB" id="A0A2S7SSM9"/>
<feature type="domain" description="GFO/IDH/MocA-like oxidoreductase" evidence="2">
    <location>
        <begin position="129"/>
        <end position="254"/>
    </location>
</feature>
<dbReference type="EMBL" id="PPSL01000004">
    <property type="protein sequence ID" value="PQJ09929.1"/>
    <property type="molecule type" value="Genomic_DNA"/>
</dbReference>
<accession>A0A2S7SSM9</accession>
<dbReference type="Pfam" id="PF22725">
    <property type="entry name" value="GFO_IDH_MocA_C3"/>
    <property type="match status" value="1"/>
</dbReference>
<gene>
    <name evidence="3" type="ORF">CJD36_014585</name>
</gene>
<dbReference type="InterPro" id="IPR055170">
    <property type="entry name" value="GFO_IDH_MocA-like_dom"/>
</dbReference>
<dbReference type="PANTHER" id="PTHR43249:SF1">
    <property type="entry name" value="D-GLUCOSIDE 3-DEHYDROGENASE"/>
    <property type="match status" value="1"/>
</dbReference>
<dbReference type="Pfam" id="PF01408">
    <property type="entry name" value="GFO_IDH_MocA"/>
    <property type="match status" value="1"/>
</dbReference>
<dbReference type="InterPro" id="IPR000683">
    <property type="entry name" value="Gfo/Idh/MocA-like_OxRdtase_N"/>
</dbReference>
<comment type="caution">
    <text evidence="3">The sequence shown here is derived from an EMBL/GenBank/DDBJ whole genome shotgun (WGS) entry which is preliminary data.</text>
</comment>
<dbReference type="PANTHER" id="PTHR43249">
    <property type="entry name" value="UDP-N-ACETYL-2-AMINO-2-DEOXY-D-GLUCURONATE OXIDASE"/>
    <property type="match status" value="1"/>
</dbReference>
<evidence type="ECO:0000259" key="1">
    <source>
        <dbReference type="Pfam" id="PF01408"/>
    </source>
</evidence>
<dbReference type="Gene3D" id="3.30.360.10">
    <property type="entry name" value="Dihydrodipicolinate Reductase, domain 2"/>
    <property type="match status" value="1"/>
</dbReference>
<reference evidence="3 4" key="1">
    <citation type="submission" date="2018-01" db="EMBL/GenBank/DDBJ databases">
        <title>A novel member of the phylum Bacteroidetes isolated from glacier ice.</title>
        <authorList>
            <person name="Liu Q."/>
            <person name="Xin Y.-H."/>
        </authorList>
    </citation>
    <scope>NUCLEOTIDE SEQUENCE [LARGE SCALE GENOMIC DNA]</scope>
    <source>
        <strain evidence="3 4">RB1R16</strain>
    </source>
</reference>
<dbReference type="Gene3D" id="3.40.50.720">
    <property type="entry name" value="NAD(P)-binding Rossmann-like Domain"/>
    <property type="match status" value="1"/>
</dbReference>